<feature type="compositionally biased region" description="Basic residues" evidence="1">
    <location>
        <begin position="79"/>
        <end position="88"/>
    </location>
</feature>
<proteinExistence type="predicted"/>
<protein>
    <submittedName>
        <fullName evidence="2">Uncharacterized protein</fullName>
    </submittedName>
</protein>
<dbReference type="HOGENOM" id="CLU_625695_0_0_1"/>
<dbReference type="Proteomes" id="UP000000724">
    <property type="component" value="Contig Pc00c23"/>
</dbReference>
<sequence length="438" mass="48955">MRAKDQSQTFVEPLGLTRWDEDLRGGILGAWFPGITLELIRYLRSIIRQQGGRASQQPQAVISTGLREALDRSSISRPVARKQPHHAGKFPDKDDEHIGHESFGRGHNVWAKCDFIAIVHEEYKVQKLFLDVVALLIYIRSGAQPVTNASVSVNMASLKMKETETYEFDISQKSVRRPTLPRNSACERPVVLGTRTRNLAKSSRQNLARYFVRVNRNHSTQPVFPSYPFCHCSPSSPVILIVPWTASCLIYARGTDYFRVRLENWDPQRCRIRRAILETSNTMPKDLGRGKAPGKSKFLPVFEFFFWNGYKSFTSRSLTADYVAGKPSILGATVRFFRRRPGLSLGKAKSGSRSVRSGFAMGCMGSNNTGSRMASTLWFGAHFELGAECPCAHRTRNLAYRGSNGHVYCGAGLSDIVNDISGTLMGFGRSNGTLAYWG</sequence>
<reference evidence="2 3" key="1">
    <citation type="journal article" date="2008" name="Nat. Biotechnol.">
        <title>Genome sequencing and analysis of the filamentous fungus Penicillium chrysogenum.</title>
        <authorList>
            <person name="van den Berg M.A."/>
            <person name="Albang R."/>
            <person name="Albermann K."/>
            <person name="Badger J.H."/>
            <person name="Daran J.-M."/>
            <person name="Driessen A.J.M."/>
            <person name="Garcia-Estrada C."/>
            <person name="Fedorova N.D."/>
            <person name="Harris D.M."/>
            <person name="Heijne W.H.M."/>
            <person name="Joardar V.S."/>
            <person name="Kiel J.A.K.W."/>
            <person name="Kovalchuk A."/>
            <person name="Martin J.F."/>
            <person name="Nierman W.C."/>
            <person name="Nijland J.G."/>
            <person name="Pronk J.T."/>
            <person name="Roubos J.A."/>
            <person name="van der Klei I.J."/>
            <person name="van Peij N.N.M.E."/>
            <person name="Veenhuis M."/>
            <person name="von Doehren H."/>
            <person name="Wagner C."/>
            <person name="Wortman J.R."/>
            <person name="Bovenberg R.A.L."/>
        </authorList>
    </citation>
    <scope>NUCLEOTIDE SEQUENCE [LARGE SCALE GENOMIC DNA]</scope>
    <source>
        <strain evidence="3">ATCC 28089 / DSM 1075 / NRRL 1951 / Wisconsin 54-1255</strain>
    </source>
</reference>
<dbReference type="AlphaFoldDB" id="B6HWE6"/>
<dbReference type="VEuPathDB" id="FungiDB:PCH_Pc23g00960"/>
<name>B6HWE6_PENRW</name>
<feature type="region of interest" description="Disordered" evidence="1">
    <location>
        <begin position="74"/>
        <end position="96"/>
    </location>
</feature>
<evidence type="ECO:0000313" key="2">
    <source>
        <dbReference type="EMBL" id="CAP79590.1"/>
    </source>
</evidence>
<organism evidence="2 3">
    <name type="scientific">Penicillium rubens (strain ATCC 28089 / DSM 1075 / NRRL 1951 / Wisconsin 54-1255)</name>
    <name type="common">Penicillium chrysogenum</name>
    <dbReference type="NCBI Taxonomy" id="500485"/>
    <lineage>
        <taxon>Eukaryota</taxon>
        <taxon>Fungi</taxon>
        <taxon>Dikarya</taxon>
        <taxon>Ascomycota</taxon>
        <taxon>Pezizomycotina</taxon>
        <taxon>Eurotiomycetes</taxon>
        <taxon>Eurotiomycetidae</taxon>
        <taxon>Eurotiales</taxon>
        <taxon>Aspergillaceae</taxon>
        <taxon>Penicillium</taxon>
        <taxon>Penicillium chrysogenum species complex</taxon>
    </lineage>
</organism>
<accession>B6HWE6</accession>
<evidence type="ECO:0000313" key="3">
    <source>
        <dbReference type="Proteomes" id="UP000000724"/>
    </source>
</evidence>
<keyword evidence="3" id="KW-1185">Reference proteome</keyword>
<evidence type="ECO:0000256" key="1">
    <source>
        <dbReference type="SAM" id="MobiDB-lite"/>
    </source>
</evidence>
<dbReference type="EMBL" id="AM920438">
    <property type="protein sequence ID" value="CAP79590.1"/>
    <property type="molecule type" value="Genomic_DNA"/>
</dbReference>
<gene>
    <name evidence="2" type="ORF">Pc23g00960</name>
    <name evidence="2" type="ORF">PCH_Pc23g00960</name>
</gene>